<dbReference type="EMBL" id="RRYP01018440">
    <property type="protein sequence ID" value="TNV73639.1"/>
    <property type="molecule type" value="Genomic_DNA"/>
</dbReference>
<evidence type="ECO:0000313" key="1">
    <source>
        <dbReference type="EMBL" id="TNV73639.1"/>
    </source>
</evidence>
<protein>
    <submittedName>
        <fullName evidence="1">Uncharacterized protein</fullName>
    </submittedName>
</protein>
<organism evidence="1 2">
    <name type="scientific">Halteria grandinella</name>
    <dbReference type="NCBI Taxonomy" id="5974"/>
    <lineage>
        <taxon>Eukaryota</taxon>
        <taxon>Sar</taxon>
        <taxon>Alveolata</taxon>
        <taxon>Ciliophora</taxon>
        <taxon>Intramacronucleata</taxon>
        <taxon>Spirotrichea</taxon>
        <taxon>Stichotrichia</taxon>
        <taxon>Sporadotrichida</taxon>
        <taxon>Halteriidae</taxon>
        <taxon>Halteria</taxon>
    </lineage>
</organism>
<comment type="caution">
    <text evidence="1">The sequence shown here is derived from an EMBL/GenBank/DDBJ whole genome shotgun (WGS) entry which is preliminary data.</text>
</comment>
<accession>A0A8J8SWR7</accession>
<sequence length="345" mass="40618">MKQFFRKTYVSDGVFNSNDTQIKRSITTEELLHEMITKGTIENTLKITQQNQVRNLEIKRICYGKPILFILLKKQVYIQQEEEKDFRKIQNQLIRDLQSIGRLHKQLLKELFNRIPLYSIGIIIFNSLKNCMLLLEQDKIFELSGFVQPLFLKQLVFSINPVFVNLSSRQNRKFFKIINLDDDFQLKLNLKFLIQILLNIFEFSLNHSKPQTTIILQITEEQSSDENLLKFIFTFSSVSEVQNPFTQQINEPLNITNQLLGHIGPNDNIGLNQMNMTTSNIRNEISFYTYQNQLENLTSYTKFISKESNNEYLKMCFPFNQFFYNCFIAFPGDLAPRTPPLVFIN</sequence>
<proteinExistence type="predicted"/>
<dbReference type="OrthoDB" id="304898at2759"/>
<evidence type="ECO:0000313" key="2">
    <source>
        <dbReference type="Proteomes" id="UP000785679"/>
    </source>
</evidence>
<dbReference type="Proteomes" id="UP000785679">
    <property type="component" value="Unassembled WGS sequence"/>
</dbReference>
<reference evidence="1" key="1">
    <citation type="submission" date="2019-06" db="EMBL/GenBank/DDBJ databases">
        <authorList>
            <person name="Zheng W."/>
        </authorList>
    </citation>
    <scope>NUCLEOTIDE SEQUENCE</scope>
    <source>
        <strain evidence="1">QDHG01</strain>
    </source>
</reference>
<dbReference type="AlphaFoldDB" id="A0A8J8SWR7"/>
<name>A0A8J8SWR7_HALGN</name>
<gene>
    <name evidence="1" type="ORF">FGO68_gene9518</name>
</gene>
<keyword evidence="2" id="KW-1185">Reference proteome</keyword>